<dbReference type="EMBL" id="NGMM01000003">
    <property type="protein sequence ID" value="OTP15814.1"/>
    <property type="molecule type" value="Genomic_DNA"/>
</dbReference>
<feature type="transmembrane region" description="Helical" evidence="1">
    <location>
        <begin position="197"/>
        <end position="217"/>
    </location>
</feature>
<gene>
    <name evidence="2" type="ORF">A5888_002028</name>
    <name evidence="3" type="ORF">A5888_003899</name>
</gene>
<organism evidence="2">
    <name type="scientific">Candidatus Enterococcus clewellii</name>
    <dbReference type="NCBI Taxonomy" id="1834193"/>
    <lineage>
        <taxon>Bacteria</taxon>
        <taxon>Bacillati</taxon>
        <taxon>Bacillota</taxon>
        <taxon>Bacilli</taxon>
        <taxon>Lactobacillales</taxon>
        <taxon>Enterococcaceae</taxon>
        <taxon>Enterococcus</taxon>
    </lineage>
</organism>
<name>A0A242K6I1_9ENTE</name>
<dbReference type="OrthoDB" id="3260635at2"/>
<reference evidence="3" key="3">
    <citation type="submission" date="2024-03" db="EMBL/GenBank/DDBJ databases">
        <title>The Genome Sequence of Enterococcus sp. DIV0242b.</title>
        <authorList>
            <consortium name="The Broad Institute Genomics Platform"/>
            <consortium name="The Broad Institute Microbial Omics Core"/>
            <consortium name="The Broad Institute Genomic Center for Infectious Diseases"/>
            <person name="Earl A."/>
            <person name="Manson A."/>
            <person name="Gilmore M."/>
            <person name="Schwartman J."/>
            <person name="Shea T."/>
            <person name="Abouelleil A."/>
            <person name="Cao P."/>
            <person name="Chapman S."/>
            <person name="Cusick C."/>
            <person name="Young S."/>
            <person name="Neafsey D."/>
            <person name="Nusbaum C."/>
            <person name="Birren B."/>
        </authorList>
    </citation>
    <scope>NUCLEOTIDE SEQUENCE</scope>
    <source>
        <strain evidence="3">9E7_DIV0242</strain>
    </source>
</reference>
<feature type="transmembrane region" description="Helical" evidence="1">
    <location>
        <begin position="258"/>
        <end position="280"/>
    </location>
</feature>
<feature type="transmembrane region" description="Helical" evidence="1">
    <location>
        <begin position="226"/>
        <end position="252"/>
    </location>
</feature>
<accession>A0A242K6I1</accession>
<protein>
    <submittedName>
        <fullName evidence="2">Uncharacterized protein</fullName>
    </submittedName>
</protein>
<feature type="transmembrane region" description="Helical" evidence="1">
    <location>
        <begin position="7"/>
        <end position="29"/>
    </location>
</feature>
<feature type="transmembrane region" description="Helical" evidence="1">
    <location>
        <begin position="93"/>
        <end position="114"/>
    </location>
</feature>
<keyword evidence="1" id="KW-1133">Transmembrane helix</keyword>
<reference evidence="2" key="1">
    <citation type="submission" date="2017-05" db="EMBL/GenBank/DDBJ databases">
        <title>The Genome Sequence of Enterococcus sp. 9E7_DIV0242.</title>
        <authorList>
            <consortium name="The Broad Institute Genomics Platform"/>
            <consortium name="The Broad Institute Genomic Center for Infectious Diseases"/>
            <person name="Earl A."/>
            <person name="Manson A."/>
            <person name="Schwartman J."/>
            <person name="Gilmore M."/>
            <person name="Abouelleil A."/>
            <person name="Cao P."/>
            <person name="Chapman S."/>
            <person name="Cusick C."/>
            <person name="Shea T."/>
            <person name="Young S."/>
            <person name="Neafsey D."/>
            <person name="Nusbaum C."/>
            <person name="Birren B."/>
        </authorList>
    </citation>
    <scope>NUCLEOTIDE SEQUENCE [LARGE SCALE GENOMIC DNA]</scope>
    <source>
        <strain evidence="2">9E7_DIV0242</strain>
    </source>
</reference>
<keyword evidence="1" id="KW-0812">Transmembrane</keyword>
<evidence type="ECO:0000313" key="2">
    <source>
        <dbReference type="EMBL" id="OTP15814.1"/>
    </source>
</evidence>
<dbReference type="RefSeq" id="WP_086349098.1">
    <property type="nucleotide sequence ID" value="NZ_CP147247.1"/>
</dbReference>
<proteinExistence type="predicted"/>
<feature type="transmembrane region" description="Helical" evidence="1">
    <location>
        <begin position="61"/>
        <end position="81"/>
    </location>
</feature>
<evidence type="ECO:0000313" key="4">
    <source>
        <dbReference type="Proteomes" id="UP000195141"/>
    </source>
</evidence>
<evidence type="ECO:0000256" key="1">
    <source>
        <dbReference type="SAM" id="Phobius"/>
    </source>
</evidence>
<sequence length="288" mass="32012">MKKKIEILTVLSIVTGFLSLIPGILSFNINQSYDVINQYGDTVTLWGAGIYAHDSYFKAPILIGTDITMLFVLLLMGIALISFRRKNSQKSLLFLAGLLSIHLYYSFSQGFGVVYNQLQLVYITSFGASFFGFIFCLIQLDPQLLAEKQHWNPATRGVQLLLLIAGTALFVAWLPDILSSLLTGKSLEQIAIYTTEITYVIDMGVISPFIFIVFALLKKEHVSTHIFLPVTLILCTAVGLMVTLQTVIMVLAGIELPLVALLTKVTSFILLSAFSLTYTVRYFQNLES</sequence>
<dbReference type="AlphaFoldDB" id="A0A242K6I1"/>
<keyword evidence="1" id="KW-0472">Membrane</keyword>
<evidence type="ECO:0000313" key="3">
    <source>
        <dbReference type="EMBL" id="WYJ92126.1"/>
    </source>
</evidence>
<feature type="transmembrane region" description="Helical" evidence="1">
    <location>
        <begin position="120"/>
        <end position="140"/>
    </location>
</feature>
<feature type="transmembrane region" description="Helical" evidence="1">
    <location>
        <begin position="160"/>
        <end position="177"/>
    </location>
</feature>
<dbReference type="EMBL" id="CP147247">
    <property type="protein sequence ID" value="WYJ92126.1"/>
    <property type="molecule type" value="Genomic_DNA"/>
</dbReference>
<keyword evidence="4" id="KW-1185">Reference proteome</keyword>
<dbReference type="Proteomes" id="UP000195141">
    <property type="component" value="Chromosome"/>
</dbReference>
<reference evidence="3" key="2">
    <citation type="submission" date="2017-05" db="EMBL/GenBank/DDBJ databases">
        <authorList>
            <consortium name="The Broad Institute Genomics Platform"/>
            <consortium name="The Broad Institute Genomic Center for Infectious Diseases"/>
            <person name="Earl A."/>
            <person name="Manson A."/>
            <person name="Schwartman J."/>
            <person name="Gilmore M."/>
            <person name="Abouelleil A."/>
            <person name="Cao P."/>
            <person name="Chapman S."/>
            <person name="Cusick C."/>
            <person name="Shea T."/>
            <person name="Young S."/>
            <person name="Neafsey D."/>
            <person name="Nusbaum C."/>
            <person name="Birren B."/>
        </authorList>
    </citation>
    <scope>NUCLEOTIDE SEQUENCE</scope>
    <source>
        <strain evidence="3">9E7_DIV0242</strain>
    </source>
</reference>